<dbReference type="InterPro" id="IPR011042">
    <property type="entry name" value="6-blade_b-propeller_TolB-like"/>
</dbReference>
<feature type="domain" description="Cytochrome c" evidence="8">
    <location>
        <begin position="302"/>
        <end position="410"/>
    </location>
</feature>
<dbReference type="HOGENOM" id="CLU_271357_0_0_0"/>
<gene>
    <name evidence="10" type="ordered locus">Psta_2536</name>
</gene>
<keyword evidence="4 5" id="KW-0408">Iron</keyword>
<protein>
    <submittedName>
        <fullName evidence="10">PA14 domain protein</fullName>
    </submittedName>
</protein>
<dbReference type="EMBL" id="CP001848">
    <property type="protein sequence ID" value="ADB17205.1"/>
    <property type="molecule type" value="Genomic_DNA"/>
</dbReference>
<evidence type="ECO:0000313" key="11">
    <source>
        <dbReference type="Proteomes" id="UP000001887"/>
    </source>
</evidence>
<dbReference type="GO" id="GO:0046872">
    <property type="term" value="F:metal ion binding"/>
    <property type="evidence" value="ECO:0007669"/>
    <property type="project" value="UniProtKB-KW"/>
</dbReference>
<feature type="domain" description="Cytochrome c" evidence="8">
    <location>
        <begin position="186"/>
        <end position="272"/>
    </location>
</feature>
<dbReference type="OrthoDB" id="233791at2"/>
<dbReference type="PROSITE" id="PS51007">
    <property type="entry name" value="CYTC"/>
    <property type="match status" value="3"/>
</dbReference>
<feature type="chain" id="PRO_5003034650" evidence="7">
    <location>
        <begin position="34"/>
        <end position="1447"/>
    </location>
</feature>
<keyword evidence="11" id="KW-1185">Reference proteome</keyword>
<dbReference type="Gene3D" id="2.120.10.30">
    <property type="entry name" value="TolB, C-terminal domain"/>
    <property type="match status" value="1"/>
</dbReference>
<evidence type="ECO:0000256" key="3">
    <source>
        <dbReference type="ARBA" id="ARBA00022729"/>
    </source>
</evidence>
<feature type="domain" description="Cytochrome c" evidence="8">
    <location>
        <begin position="607"/>
        <end position="701"/>
    </location>
</feature>
<dbReference type="InterPro" id="IPR011041">
    <property type="entry name" value="Quinoprot_gluc/sorb_DH_b-prop"/>
</dbReference>
<evidence type="ECO:0000256" key="7">
    <source>
        <dbReference type="SAM" id="SignalP"/>
    </source>
</evidence>
<dbReference type="InterPro" id="IPR009056">
    <property type="entry name" value="Cyt_c-like_dom"/>
</dbReference>
<dbReference type="PROSITE" id="PS51820">
    <property type="entry name" value="PA14"/>
    <property type="match status" value="1"/>
</dbReference>
<dbReference type="InterPro" id="IPR011658">
    <property type="entry name" value="PA14_dom"/>
</dbReference>
<evidence type="ECO:0000256" key="6">
    <source>
        <dbReference type="SAM" id="MobiDB-lite"/>
    </source>
</evidence>
<name>D2R5M3_PIRSD</name>
<dbReference type="SMART" id="SM00758">
    <property type="entry name" value="PA14"/>
    <property type="match status" value="1"/>
</dbReference>
<evidence type="ECO:0000259" key="8">
    <source>
        <dbReference type="PROSITE" id="PS51007"/>
    </source>
</evidence>
<dbReference type="STRING" id="530564.Psta_2536"/>
<keyword evidence="3 7" id="KW-0732">Signal</keyword>
<dbReference type="Proteomes" id="UP000001887">
    <property type="component" value="Chromosome"/>
</dbReference>
<dbReference type="SUPFAM" id="SSF50952">
    <property type="entry name" value="Soluble quinoprotein glucose dehydrogenase"/>
    <property type="match status" value="1"/>
</dbReference>
<organism evidence="10 11">
    <name type="scientific">Pirellula staleyi (strain ATCC 27377 / DSM 6068 / ICPB 4128)</name>
    <name type="common">Pirella staleyi</name>
    <dbReference type="NCBI Taxonomy" id="530564"/>
    <lineage>
        <taxon>Bacteria</taxon>
        <taxon>Pseudomonadati</taxon>
        <taxon>Planctomycetota</taxon>
        <taxon>Planctomycetia</taxon>
        <taxon>Pirellulales</taxon>
        <taxon>Pirellulaceae</taxon>
        <taxon>Pirellula</taxon>
    </lineage>
</organism>
<feature type="signal peptide" evidence="7">
    <location>
        <begin position="1"/>
        <end position="33"/>
    </location>
</feature>
<dbReference type="eggNOG" id="COG2010">
    <property type="taxonomic scope" value="Bacteria"/>
</dbReference>
<feature type="domain" description="PA14" evidence="9">
    <location>
        <begin position="43"/>
        <end position="175"/>
    </location>
</feature>
<evidence type="ECO:0000256" key="2">
    <source>
        <dbReference type="ARBA" id="ARBA00022723"/>
    </source>
</evidence>
<keyword evidence="1 5" id="KW-0349">Heme</keyword>
<dbReference type="InterPro" id="IPR036909">
    <property type="entry name" value="Cyt_c-like_dom_sf"/>
</dbReference>
<dbReference type="Gene3D" id="1.10.760.10">
    <property type="entry name" value="Cytochrome c-like domain"/>
    <property type="match status" value="4"/>
</dbReference>
<dbReference type="InterPro" id="IPR036280">
    <property type="entry name" value="Multihaem_cyt_sf"/>
</dbReference>
<dbReference type="SUPFAM" id="SSF46626">
    <property type="entry name" value="Cytochrome c"/>
    <property type="match status" value="4"/>
</dbReference>
<evidence type="ECO:0000313" key="10">
    <source>
        <dbReference type="EMBL" id="ADB17205.1"/>
    </source>
</evidence>
<dbReference type="PROSITE" id="PS51257">
    <property type="entry name" value="PROKAR_LIPOPROTEIN"/>
    <property type="match status" value="1"/>
</dbReference>
<keyword evidence="2 5" id="KW-0479">Metal-binding</keyword>
<evidence type="ECO:0000256" key="1">
    <source>
        <dbReference type="ARBA" id="ARBA00022617"/>
    </source>
</evidence>
<dbReference type="PANTHER" id="PTHR33546:SF1">
    <property type="entry name" value="LARGE, MULTIFUNCTIONAL SECRETED PROTEIN"/>
    <property type="match status" value="1"/>
</dbReference>
<evidence type="ECO:0000256" key="5">
    <source>
        <dbReference type="PROSITE-ProRule" id="PRU00433"/>
    </source>
</evidence>
<dbReference type="InterPro" id="IPR037524">
    <property type="entry name" value="PA14/GLEYA"/>
</dbReference>
<dbReference type="SUPFAM" id="SSF48695">
    <property type="entry name" value="Multiheme cytochromes"/>
    <property type="match status" value="1"/>
</dbReference>
<feature type="region of interest" description="Disordered" evidence="6">
    <location>
        <begin position="273"/>
        <end position="305"/>
    </location>
</feature>
<dbReference type="GO" id="GO:0009055">
    <property type="term" value="F:electron transfer activity"/>
    <property type="evidence" value="ECO:0007669"/>
    <property type="project" value="InterPro"/>
</dbReference>
<dbReference type="SUPFAM" id="SSF56988">
    <property type="entry name" value="Anthrax protective antigen"/>
    <property type="match status" value="1"/>
</dbReference>
<dbReference type="InterPro" id="IPR014755">
    <property type="entry name" value="Cu-Rt/internalin_Ig-like"/>
</dbReference>
<dbReference type="eggNOG" id="COG2133">
    <property type="taxonomic scope" value="Bacteria"/>
</dbReference>
<dbReference type="GO" id="GO:0020037">
    <property type="term" value="F:heme binding"/>
    <property type="evidence" value="ECO:0007669"/>
    <property type="project" value="InterPro"/>
</dbReference>
<reference evidence="10 11" key="1">
    <citation type="journal article" date="2009" name="Stand. Genomic Sci.">
        <title>Complete genome sequence of Pirellula staleyi type strain (ATCC 27377).</title>
        <authorList>
            <person name="Clum A."/>
            <person name="Tindall B.J."/>
            <person name="Sikorski J."/>
            <person name="Ivanova N."/>
            <person name="Mavrommatis K."/>
            <person name="Lucas S."/>
            <person name="Glavina del Rio T."/>
            <person name="Nolan M."/>
            <person name="Chen F."/>
            <person name="Tice H."/>
            <person name="Pitluck S."/>
            <person name="Cheng J.F."/>
            <person name="Chertkov O."/>
            <person name="Brettin T."/>
            <person name="Han C."/>
            <person name="Detter J.C."/>
            <person name="Kuske C."/>
            <person name="Bruce D."/>
            <person name="Goodwin L."/>
            <person name="Ovchinikova G."/>
            <person name="Pati A."/>
            <person name="Mikhailova N."/>
            <person name="Chen A."/>
            <person name="Palaniappan K."/>
            <person name="Land M."/>
            <person name="Hauser L."/>
            <person name="Chang Y.J."/>
            <person name="Jeffries C.D."/>
            <person name="Chain P."/>
            <person name="Rohde M."/>
            <person name="Goker M."/>
            <person name="Bristow J."/>
            <person name="Eisen J.A."/>
            <person name="Markowitz V."/>
            <person name="Hugenholtz P."/>
            <person name="Kyrpides N.C."/>
            <person name="Klenk H.P."/>
            <person name="Lapidus A."/>
        </authorList>
    </citation>
    <scope>NUCLEOTIDE SEQUENCE [LARGE SCALE GENOMIC DNA]</scope>
    <source>
        <strain evidence="11">ATCC 27377 / DSM 6068 / ICPB 4128</strain>
    </source>
</reference>
<dbReference type="PANTHER" id="PTHR33546">
    <property type="entry name" value="LARGE, MULTIFUNCTIONAL SECRETED PROTEIN-RELATED"/>
    <property type="match status" value="1"/>
</dbReference>
<evidence type="ECO:0000259" key="9">
    <source>
        <dbReference type="PROSITE" id="PS51820"/>
    </source>
</evidence>
<dbReference type="Gene3D" id="2.60.40.1220">
    <property type="match status" value="1"/>
</dbReference>
<sequence length="1447" mass="158918" precursor="true">MPRFELSVSRYWWMLLALVGFVALACSASTASAQDEDDETLDPWLPGLLAKYSVDAKSAVRVESNLSLVWPEKRVDARLPAADFTAIYSGHLLAQGNGNYQFEAYVRGDVKIIVAGKTVLEGLSPKPAWIAGQPIELSFDHHPITIEYRSSGENPELRLFWRGPQFALEPIPPRFLFHDRTQHPPLELKRGESLAHALRCGACHRDELATADASIPAPSLKEQLAWLQADWIVQHLLQKPARDSQLESRRMPQFAISEKEANLLARWLTNVESSDEKAEVETPPPSNPQPSTTQETPAKPRPSKEQGELLIASLGCLACHHRGELGQAGIWGGTSLDDVAKKRPANFVATWLSDPSKVNRNHRMPVFDLSSDEISSISKALSKSPVAEPKSLPLDDKQKAEAIALATKYRCHLCHELPSTPAPFDAQAVKPLSKTTDWKRSCASLPDSSGDKPAYGVAREDAEAIAAWYSSRDPSFAMSITTGELLLQRSNCLACHQREGIDRSSWQLTHSLAEKLSAITEAYAQLPAIPILTPPALNSVGDKFHEQALTAVIRRQDRPHRPYLAVRMPRFPLAASELTHLTAHLISADRIPDRASEYLIEQHSPSTVKVAGSRLVTTDGFGCTSCHQVGSVLPANAPANARGPSLSMLDSRIRRDWFDRWVRNPQRIVPRMEMPSVQLAVKGVLNDHLPSQLDAVWKALNQEGFEPPLPNPVRTLRLSGTTTEKPLVLTDVIELDKSFGRDKPLVRPFAVGFSNRHNLVFDLAAGSLLDWRSGDLARQRTRGKTWYWELAGASLVKPRLSGSEFALLIDGKKLLPSQQSDGVMRLESWEMRDEGTLSLSTTLLWEPDPLEGSPKDLRNFVPLAQYFEPRPALQGTTGIRRTLHAAGIPDWAELVMQLIDPAIAAKAKFDPDHGRLALPESECYLEIVQQREGRSRAEYRADGALVVKPVDGIVDVTIDYVTTTAIDLYPGAGSESFPVEAAQVEVATGLQAERLPLWGDIMPTAIAYDEAGRMHFASLKGQVFAAVDNDGNGSEDTLELLADGLPAPYGIAVEPSRVLVLAKYGLVALHHRVSRERLSKFSIAASGWGYTADYHDWAVGLPSNGRGGYFVAIPCQQDKRSASEARLRGKFLELLPRDPTEDDPSRFAIRVMSAGHRFPMGLARSSQGEIFVTDNQGNYNPFNELNHVEQGSHFGFVNSLEKEAKTPVPLLKAPAIDIPHPWTRSVNGITFLETPAKLKAEKGSLFGPWEGHLVGCEYDTRRLIRMSLEKIDGVFQGAAYPLSGVAGENGLLGPVVATISPAGELVVGNLRDSGWGAGNNIGDITKIKIDPNQLPAGVAEVTIDSQGFRIAFTKPVDAAKATDVKSYTISHYRRVSTPAYGGADIDRRDVTPLSATLSDDRRSVLLQLSKLETGVVYEIQLKNLTTSGKDEFFPAEAHYTVRKLPPK</sequence>
<proteinExistence type="predicted"/>
<accession>D2R5M3</accession>
<evidence type="ECO:0000256" key="4">
    <source>
        <dbReference type="ARBA" id="ARBA00023004"/>
    </source>
</evidence>
<dbReference type="KEGG" id="psl:Psta_2536"/>